<dbReference type="GO" id="GO:0005524">
    <property type="term" value="F:ATP binding"/>
    <property type="evidence" value="ECO:0007669"/>
    <property type="project" value="UniProtKB-KW"/>
</dbReference>
<feature type="transmembrane region" description="Helical" evidence="10">
    <location>
        <begin position="124"/>
        <end position="153"/>
    </location>
</feature>
<dbReference type="EC" id="2.7.13.3" evidence="2"/>
<keyword evidence="4" id="KW-0808">Transferase</keyword>
<feature type="transmembrane region" description="Helical" evidence="10">
    <location>
        <begin position="86"/>
        <end position="112"/>
    </location>
</feature>
<keyword evidence="5" id="KW-0547">Nucleotide-binding</keyword>
<dbReference type="RefSeq" id="WP_231446414.1">
    <property type="nucleotide sequence ID" value="NZ_JAJOMB010000015.1"/>
</dbReference>
<dbReference type="InterPro" id="IPR011712">
    <property type="entry name" value="Sig_transdc_His_kin_sub3_dim/P"/>
</dbReference>
<dbReference type="Gene3D" id="1.20.5.1930">
    <property type="match status" value="1"/>
</dbReference>
<feature type="domain" description="Histidine kinase/HSP90-like ATPase" evidence="11">
    <location>
        <begin position="307"/>
        <end position="399"/>
    </location>
</feature>
<evidence type="ECO:0000259" key="11">
    <source>
        <dbReference type="Pfam" id="PF02518"/>
    </source>
</evidence>
<accession>A0A9X1NHA6</accession>
<evidence type="ECO:0000256" key="2">
    <source>
        <dbReference type="ARBA" id="ARBA00012438"/>
    </source>
</evidence>
<name>A0A9X1NHA6_9ACTN</name>
<dbReference type="AlphaFoldDB" id="A0A9X1NHA6"/>
<dbReference type="SUPFAM" id="SSF55874">
    <property type="entry name" value="ATPase domain of HSP90 chaperone/DNA topoisomerase II/histidine kinase"/>
    <property type="match status" value="1"/>
</dbReference>
<dbReference type="Gene3D" id="3.30.565.10">
    <property type="entry name" value="Histidine kinase-like ATPase, C-terminal domain"/>
    <property type="match status" value="1"/>
</dbReference>
<evidence type="ECO:0000313" key="13">
    <source>
        <dbReference type="EMBL" id="MCD5314138.1"/>
    </source>
</evidence>
<keyword evidence="14" id="KW-1185">Reference proteome</keyword>
<proteinExistence type="predicted"/>
<evidence type="ECO:0000313" key="14">
    <source>
        <dbReference type="Proteomes" id="UP001138997"/>
    </source>
</evidence>
<dbReference type="Proteomes" id="UP001138997">
    <property type="component" value="Unassembled WGS sequence"/>
</dbReference>
<evidence type="ECO:0000256" key="3">
    <source>
        <dbReference type="ARBA" id="ARBA00022553"/>
    </source>
</evidence>
<evidence type="ECO:0000256" key="7">
    <source>
        <dbReference type="ARBA" id="ARBA00022840"/>
    </source>
</evidence>
<reference evidence="13" key="1">
    <citation type="submission" date="2021-11" db="EMBL/GenBank/DDBJ databases">
        <title>Streptomyces corallinus and Kineosporia corallina sp. nov., two new coral-derived marine actinobacteria.</title>
        <authorList>
            <person name="Buangrab K."/>
            <person name="Sutthacheep M."/>
            <person name="Yeemin T."/>
            <person name="Harunari E."/>
            <person name="Igarashi Y."/>
            <person name="Sripreechasak P."/>
            <person name="Kanchanasin P."/>
            <person name="Tanasupawat S."/>
            <person name="Phongsopitanun W."/>
        </authorList>
    </citation>
    <scope>NUCLEOTIDE SEQUENCE</scope>
    <source>
        <strain evidence="13">JCM 31032</strain>
    </source>
</reference>
<keyword evidence="7" id="KW-0067">ATP-binding</keyword>
<comment type="caution">
    <text evidence="13">The sequence shown here is derived from an EMBL/GenBank/DDBJ whole genome shotgun (WGS) entry which is preliminary data.</text>
</comment>
<evidence type="ECO:0000256" key="9">
    <source>
        <dbReference type="SAM" id="MobiDB-lite"/>
    </source>
</evidence>
<evidence type="ECO:0000256" key="10">
    <source>
        <dbReference type="SAM" id="Phobius"/>
    </source>
</evidence>
<dbReference type="GO" id="GO:0016020">
    <property type="term" value="C:membrane"/>
    <property type="evidence" value="ECO:0007669"/>
    <property type="project" value="InterPro"/>
</dbReference>
<evidence type="ECO:0000256" key="6">
    <source>
        <dbReference type="ARBA" id="ARBA00022777"/>
    </source>
</evidence>
<dbReference type="Pfam" id="PF07730">
    <property type="entry name" value="HisKA_3"/>
    <property type="match status" value="1"/>
</dbReference>
<protein>
    <recommendedName>
        <fullName evidence="2">histidine kinase</fullName>
        <ecNumber evidence="2">2.7.13.3</ecNumber>
    </recommendedName>
</protein>
<evidence type="ECO:0000259" key="12">
    <source>
        <dbReference type="Pfam" id="PF07730"/>
    </source>
</evidence>
<dbReference type="GO" id="GO:0000155">
    <property type="term" value="F:phosphorelay sensor kinase activity"/>
    <property type="evidence" value="ECO:0007669"/>
    <property type="project" value="InterPro"/>
</dbReference>
<dbReference type="Pfam" id="PF02518">
    <property type="entry name" value="HATPase_c"/>
    <property type="match status" value="1"/>
</dbReference>
<feature type="region of interest" description="Disordered" evidence="9">
    <location>
        <begin position="250"/>
        <end position="272"/>
    </location>
</feature>
<dbReference type="EMBL" id="JAJOMB010000015">
    <property type="protein sequence ID" value="MCD5314138.1"/>
    <property type="molecule type" value="Genomic_DNA"/>
</dbReference>
<gene>
    <name evidence="13" type="ORF">LR394_24825</name>
</gene>
<organism evidence="13 14">
    <name type="scientific">Kineosporia babensis</name>
    <dbReference type="NCBI Taxonomy" id="499548"/>
    <lineage>
        <taxon>Bacteria</taxon>
        <taxon>Bacillati</taxon>
        <taxon>Actinomycetota</taxon>
        <taxon>Actinomycetes</taxon>
        <taxon>Kineosporiales</taxon>
        <taxon>Kineosporiaceae</taxon>
        <taxon>Kineosporia</taxon>
    </lineage>
</organism>
<keyword evidence="6 13" id="KW-0418">Kinase</keyword>
<dbReference type="CDD" id="cd16917">
    <property type="entry name" value="HATPase_UhpB-NarQ-NarX-like"/>
    <property type="match status" value="1"/>
</dbReference>
<dbReference type="PANTHER" id="PTHR24421">
    <property type="entry name" value="NITRATE/NITRITE SENSOR PROTEIN NARX-RELATED"/>
    <property type="match status" value="1"/>
</dbReference>
<sequence length="404" mass="43513">MTVRKILGWGRRTIELGRQRVSPNARARLVDLALAAGTTGIEIGLLSDSFGAPEAPHPSITVALSVCAGMLILLHRRCPLSVLTSILLIEAVLAAIGAYPGGAPAVVAIGLVGLREERRRSVPAVVVTAIVLQVSSISAVPVPILAWAAGVYVQTRLRYVSALSERAEQLEREREQRDLIAAQAERTAIARELHDIVAHSVTVMLLGVRGARDSVRSNPDLAEEALRRVEKSGEESMAELRRMLHVLREPDAASTQQATGRPSSTIDLAPAPTASRIPDLVQQHRQAGMPVTLQLTGITREAPPGIELTAYRIVQEGLTNVLKHAQDPSRVRVELNYQGEQLHVMVEDDGRTAASIVSNGHGLRGLRERVSATHGELMVENPATPSPIGFRLTAHLPLPKDETP</sequence>
<dbReference type="GO" id="GO:0046983">
    <property type="term" value="F:protein dimerization activity"/>
    <property type="evidence" value="ECO:0007669"/>
    <property type="project" value="InterPro"/>
</dbReference>
<evidence type="ECO:0000256" key="1">
    <source>
        <dbReference type="ARBA" id="ARBA00000085"/>
    </source>
</evidence>
<evidence type="ECO:0000256" key="8">
    <source>
        <dbReference type="ARBA" id="ARBA00023012"/>
    </source>
</evidence>
<dbReference type="PANTHER" id="PTHR24421:SF10">
    <property type="entry name" value="NITRATE_NITRITE SENSOR PROTEIN NARQ"/>
    <property type="match status" value="1"/>
</dbReference>
<dbReference type="InterPro" id="IPR003594">
    <property type="entry name" value="HATPase_dom"/>
</dbReference>
<keyword evidence="3" id="KW-0597">Phosphoprotein</keyword>
<feature type="compositionally biased region" description="Polar residues" evidence="9">
    <location>
        <begin position="253"/>
        <end position="266"/>
    </location>
</feature>
<dbReference type="InterPro" id="IPR036890">
    <property type="entry name" value="HATPase_C_sf"/>
</dbReference>
<comment type="catalytic activity">
    <reaction evidence="1">
        <text>ATP + protein L-histidine = ADP + protein N-phospho-L-histidine.</text>
        <dbReference type="EC" id="2.7.13.3"/>
    </reaction>
</comment>
<dbReference type="InterPro" id="IPR050482">
    <property type="entry name" value="Sensor_HK_TwoCompSys"/>
</dbReference>
<keyword evidence="10" id="KW-0472">Membrane</keyword>
<evidence type="ECO:0000256" key="5">
    <source>
        <dbReference type="ARBA" id="ARBA00022741"/>
    </source>
</evidence>
<keyword evidence="10" id="KW-0812">Transmembrane</keyword>
<keyword evidence="8" id="KW-0902">Two-component regulatory system</keyword>
<feature type="domain" description="Signal transduction histidine kinase subgroup 3 dimerisation and phosphoacceptor" evidence="12">
    <location>
        <begin position="185"/>
        <end position="251"/>
    </location>
</feature>
<keyword evidence="10" id="KW-1133">Transmembrane helix</keyword>
<evidence type="ECO:0000256" key="4">
    <source>
        <dbReference type="ARBA" id="ARBA00022679"/>
    </source>
</evidence>